<organism evidence="1 2">
    <name type="scientific">Exiguobacterium antarcticum</name>
    <dbReference type="NCBI Taxonomy" id="132920"/>
    <lineage>
        <taxon>Bacteria</taxon>
        <taxon>Bacillati</taxon>
        <taxon>Bacillota</taxon>
        <taxon>Bacilli</taxon>
        <taxon>Bacillales</taxon>
        <taxon>Bacillales Family XII. Incertae Sedis</taxon>
        <taxon>Exiguobacterium</taxon>
    </lineage>
</organism>
<keyword evidence="1" id="KW-0547">Nucleotide-binding</keyword>
<gene>
    <name evidence="1" type="ORF">QK289_15285</name>
</gene>
<dbReference type="EMBL" id="JASBQV010000038">
    <property type="protein sequence ID" value="MDI3236377.1"/>
    <property type="molecule type" value="Genomic_DNA"/>
</dbReference>
<evidence type="ECO:0000313" key="1">
    <source>
        <dbReference type="EMBL" id="MDI3236377.1"/>
    </source>
</evidence>
<name>A0ABT6R5Z4_9BACL</name>
<dbReference type="Gene3D" id="3.30.565.10">
    <property type="entry name" value="Histidine kinase-like ATPase, C-terminal domain"/>
    <property type="match status" value="1"/>
</dbReference>
<proteinExistence type="predicted"/>
<sequence>MDVFLRYKVSSNGGSGIGLSIIEQIVTLHTGTLELTSAKTRFIVSIRSPVA</sequence>
<dbReference type="GO" id="GO:0005524">
    <property type="term" value="F:ATP binding"/>
    <property type="evidence" value="ECO:0007669"/>
    <property type="project" value="UniProtKB-KW"/>
</dbReference>
<dbReference type="RefSeq" id="WP_014969311.1">
    <property type="nucleotide sequence ID" value="NZ_JASBQV010000038.1"/>
</dbReference>
<keyword evidence="2" id="KW-1185">Reference proteome</keyword>
<dbReference type="SUPFAM" id="SSF55874">
    <property type="entry name" value="ATPase domain of HSP90 chaperone/DNA topoisomerase II/histidine kinase"/>
    <property type="match status" value="1"/>
</dbReference>
<dbReference type="Proteomes" id="UP001243286">
    <property type="component" value="Unassembled WGS sequence"/>
</dbReference>
<accession>A0ABT6R5Z4</accession>
<dbReference type="InterPro" id="IPR036890">
    <property type="entry name" value="HATPase_C_sf"/>
</dbReference>
<comment type="caution">
    <text evidence="1">The sequence shown here is derived from an EMBL/GenBank/DDBJ whole genome shotgun (WGS) entry which is preliminary data.</text>
</comment>
<keyword evidence="1" id="KW-0067">ATP-binding</keyword>
<reference evidence="1 2" key="1">
    <citation type="submission" date="2023-04" db="EMBL/GenBank/DDBJ databases">
        <title>Antarctic isolates genomes.</title>
        <authorList>
            <person name="Dimov S.G."/>
        </authorList>
    </citation>
    <scope>NUCLEOTIDE SEQUENCE [LARGE SCALE GENOMIC DNA]</scope>
    <source>
        <strain evidence="1 2">AL19</strain>
    </source>
</reference>
<evidence type="ECO:0000313" key="2">
    <source>
        <dbReference type="Proteomes" id="UP001243286"/>
    </source>
</evidence>
<protein>
    <submittedName>
        <fullName evidence="1">ATP-binding protein</fullName>
    </submittedName>
</protein>